<evidence type="ECO:0000256" key="1">
    <source>
        <dbReference type="SAM" id="MobiDB-lite"/>
    </source>
</evidence>
<proteinExistence type="predicted"/>
<sequence>MQALATPRQPPQHERPPPLSLRSRAGRVTPLPDLDVVELGRQGLLSGSITSPRVSRRQATLLRSPDGALRVVSLGANPTAVVTRAGAVVRLAGGAGADVAAGDTIVLCPGRLLRDGGGSADEDEAFTLVEAAIQDLPAALREIARLRAALDAAAATPAATPLATPAPVAAPAPAPEPMEAEPTAPAAEPAPAPTADDAHEAEDAPLAVDAVAALAGAADLEAASLTHTDDGARFLLRWRGGGASCVRVEDGAWRVVDVAGAATAEARVGRALALAAALAAADDVPRSSVDGAMAAFLGGAAPAAPSDDVADAGDDDDSAGDFEAEAATGTAMLVEGDLASDGEASRYDDGSDDGDDGPATPGARYVEGLIEGAAEGGVTATSLRWDGASQLVGAVMYGNVKCEVRVDVSVTREAVLLRGSYSGVSMGGVNSVPVLKLLVAAAAAPDAIARDVGAKRAAAKRAADALAPRAVADSLLHAVATAKTSFAYAGLRRLVEPATLPLVADAAAVDALATARAARDAECLHAVRDAPAFYDSEAGLVYGRVRRSTGPGRWSSSDVAFAAAPAADGSALRLDPTRSWTSDKWDRPLLAPAAVAFAKAAGITAVDVCALRTALLALPDVGAAAADLAFSVIASESGVDAALPRLFAEAAAAGAAPRPGDAYVRALAPVVLDPAAAKTQEDHAAATVADALDGISEAFEEAENEVEEARDNWVKGEDCDCRPDRYGYRKYGCPNCGDYHCHDEDCYDPDQIECDCAAENNPLPDPAAFVKDRLEEVDALLARGRAAAAPDDVREALLVGVARGLAPLAPAVPQHQAAVGRGEPLTAAERTEALRSPLSSAERAAVLRAFTELDGKTTQMRLRRSVERILGSPEGFLDAKKAAVKQVCVEELQRLERAVPAFRRAPPFGRGRIPVPARRTPTPFKRALDAAVGSRLSTLTDGATALAKAGRPALLARLLPLRPTAPFAADAIAEAMAVSAGSRSTLVAAVNAAAAKLAARLRNGADFAPARANLRELLARGWLSSWETVKGACDLGALSETTPNGLDLVDFAMEVARHACAPPDALPTTRRAAVSAIEDRLASNTDAVLSSEDLDRALTTLRSIQGEDADAGAAAASRRVLYACAVNGDWHRWAVVCRAALEIDGGAETVNAARGGAETLIKRDIRHGCAVVREGIAKGWLPTDRCISIAAFGNAPTAPRRLALYELALDEATRDGAPAALLESALDAIAAQPPVALDQGNRIEGVNLDALIERLMRLRPSIGLALSLASTSLDDLEARKRAARLLLAHGSDDQLLAFARAESARPSQREVTFVVEAADVGLTLTHASEDNTYGYGAGTRRGAKVVSVSARARAACVMPGMQLVRIARANVTGADKHDQLLASIRQAARPATLAFAWPTPQPDFSARGAYSAAAIEASVAEKGFDVAVRGEYAKLYGDCRAAVPDVIWLHTMLTESDRNCDAALGVLASAYLTAPQNWPRKLASDAEALRVAPLLGSACTTQHSRGDLVLNCRGCMSGLEPGLRAMARLRALTLAGLPDATARPLFDHLAERVIRTVNARVRGKVSGLIRGYKTRTVAGLTPFAPPAPPPGPPPAKRQRVEPAPEEEESQEISIVGVRTAEERDAEAFANAIVIEETQPEPAADEDDSQVMDLTLSQPDA</sequence>
<name>A0A8J2SN57_9STRA</name>
<comment type="caution">
    <text evidence="2">The sequence shown here is derived from an EMBL/GenBank/DDBJ whole genome shotgun (WGS) entry which is preliminary data.</text>
</comment>
<feature type="region of interest" description="Disordered" evidence="1">
    <location>
        <begin position="163"/>
        <end position="199"/>
    </location>
</feature>
<protein>
    <recommendedName>
        <fullName evidence="4">FHA domain-containing protein</fullName>
    </recommendedName>
</protein>
<dbReference type="SUPFAM" id="SSF49879">
    <property type="entry name" value="SMAD/FHA domain"/>
    <property type="match status" value="1"/>
</dbReference>
<evidence type="ECO:0000313" key="3">
    <source>
        <dbReference type="Proteomes" id="UP000789595"/>
    </source>
</evidence>
<dbReference type="Gene3D" id="2.60.200.20">
    <property type="match status" value="1"/>
</dbReference>
<dbReference type="EMBL" id="CAKKNE010000005">
    <property type="protein sequence ID" value="CAH0376288.1"/>
    <property type="molecule type" value="Genomic_DNA"/>
</dbReference>
<feature type="region of interest" description="Disordered" evidence="1">
    <location>
        <begin position="1636"/>
        <end position="1660"/>
    </location>
</feature>
<feature type="region of interest" description="Disordered" evidence="1">
    <location>
        <begin position="1579"/>
        <end position="1613"/>
    </location>
</feature>
<feature type="compositionally biased region" description="Low complexity" evidence="1">
    <location>
        <begin position="180"/>
        <end position="195"/>
    </location>
</feature>
<organism evidence="2 3">
    <name type="scientific">Pelagomonas calceolata</name>
    <dbReference type="NCBI Taxonomy" id="35677"/>
    <lineage>
        <taxon>Eukaryota</taxon>
        <taxon>Sar</taxon>
        <taxon>Stramenopiles</taxon>
        <taxon>Ochrophyta</taxon>
        <taxon>Pelagophyceae</taxon>
        <taxon>Pelagomonadales</taxon>
        <taxon>Pelagomonadaceae</taxon>
        <taxon>Pelagomonas</taxon>
    </lineage>
</organism>
<feature type="region of interest" description="Disordered" evidence="1">
    <location>
        <begin position="1"/>
        <end position="26"/>
    </location>
</feature>
<dbReference type="Proteomes" id="UP000789595">
    <property type="component" value="Unassembled WGS sequence"/>
</dbReference>
<accession>A0A8J2SN57</accession>
<evidence type="ECO:0000313" key="2">
    <source>
        <dbReference type="EMBL" id="CAH0376288.1"/>
    </source>
</evidence>
<keyword evidence="3" id="KW-1185">Reference proteome</keyword>
<feature type="region of interest" description="Disordered" evidence="1">
    <location>
        <begin position="341"/>
        <end position="363"/>
    </location>
</feature>
<gene>
    <name evidence="2" type="ORF">PECAL_5P08570</name>
</gene>
<reference evidence="2" key="1">
    <citation type="submission" date="2021-11" db="EMBL/GenBank/DDBJ databases">
        <authorList>
            <consortium name="Genoscope - CEA"/>
            <person name="William W."/>
        </authorList>
    </citation>
    <scope>NUCLEOTIDE SEQUENCE</scope>
</reference>
<dbReference type="InterPro" id="IPR008984">
    <property type="entry name" value="SMAD_FHA_dom_sf"/>
</dbReference>
<evidence type="ECO:0008006" key="4">
    <source>
        <dbReference type="Google" id="ProtNLM"/>
    </source>
</evidence>
<dbReference type="OrthoDB" id="3598281at2759"/>
<feature type="compositionally biased region" description="Pro residues" evidence="1">
    <location>
        <begin position="1583"/>
        <end position="1595"/>
    </location>
</feature>